<keyword evidence="3" id="KW-1185">Reference proteome</keyword>
<organism evidence="2 3">
    <name type="scientific">Paludibaculum fermentans</name>
    <dbReference type="NCBI Taxonomy" id="1473598"/>
    <lineage>
        <taxon>Bacteria</taxon>
        <taxon>Pseudomonadati</taxon>
        <taxon>Acidobacteriota</taxon>
        <taxon>Terriglobia</taxon>
        <taxon>Bryobacterales</taxon>
        <taxon>Bryobacteraceae</taxon>
        <taxon>Paludibaculum</taxon>
    </lineage>
</organism>
<accession>A0A7S7NVS8</accession>
<dbReference type="SUPFAM" id="SSF109604">
    <property type="entry name" value="HD-domain/PDEase-like"/>
    <property type="match status" value="1"/>
</dbReference>
<dbReference type="Gene3D" id="1.10.3210.50">
    <property type="match status" value="1"/>
</dbReference>
<proteinExistence type="predicted"/>
<evidence type="ECO:0000313" key="3">
    <source>
        <dbReference type="Proteomes" id="UP000593892"/>
    </source>
</evidence>
<feature type="domain" description="HD" evidence="1">
    <location>
        <begin position="24"/>
        <end position="127"/>
    </location>
</feature>
<dbReference type="Proteomes" id="UP000593892">
    <property type="component" value="Chromosome"/>
</dbReference>
<reference evidence="2 3" key="1">
    <citation type="submission" date="2020-10" db="EMBL/GenBank/DDBJ databases">
        <title>Complete genome sequence of Paludibaculum fermentans P105T, a facultatively anaerobic acidobacterium capable of dissimilatory Fe(III) reduction.</title>
        <authorList>
            <person name="Dedysh S.N."/>
            <person name="Beletsky A.V."/>
            <person name="Kulichevskaya I.S."/>
            <person name="Mardanov A.V."/>
            <person name="Ravin N.V."/>
        </authorList>
    </citation>
    <scope>NUCLEOTIDE SEQUENCE [LARGE SCALE GENOMIC DNA]</scope>
    <source>
        <strain evidence="2 3">P105</strain>
    </source>
</reference>
<dbReference type="InterPro" id="IPR003607">
    <property type="entry name" value="HD/PDEase_dom"/>
</dbReference>
<dbReference type="InterPro" id="IPR006674">
    <property type="entry name" value="HD_domain"/>
</dbReference>
<evidence type="ECO:0000313" key="2">
    <source>
        <dbReference type="EMBL" id="QOY90641.1"/>
    </source>
</evidence>
<protein>
    <submittedName>
        <fullName evidence="2">HD domain-containing protein</fullName>
    </submittedName>
</protein>
<dbReference type="KEGG" id="pfer:IRI77_12030"/>
<gene>
    <name evidence="2" type="ORF">IRI77_12030</name>
</gene>
<dbReference type="RefSeq" id="WP_194452301.1">
    <property type="nucleotide sequence ID" value="NZ_CP063849.1"/>
</dbReference>
<dbReference type="AlphaFoldDB" id="A0A7S7NVS8"/>
<name>A0A7S7NVS8_PALFE</name>
<sequence>MPSYREELVEYIRREARPEDKYGHQPRLYSLACEVGRGLAFDDDVVYAAAWLHDLGVFVGHRPEDPAALAQWDHVAYTVERVPGILSAAGFEAAKIPAVLEVIRTHQPMDEPVSLEAVIVRDADILEQLGSIGILRAAAKVGRDTRYSTFTSVRAVLEKAVKTLPSKLRLERSKRLAEGKVRTIEVFLESLAVEDQGSLY</sequence>
<dbReference type="CDD" id="cd00077">
    <property type="entry name" value="HDc"/>
    <property type="match status" value="1"/>
</dbReference>
<dbReference type="EMBL" id="CP063849">
    <property type="protein sequence ID" value="QOY90641.1"/>
    <property type="molecule type" value="Genomic_DNA"/>
</dbReference>
<dbReference type="Pfam" id="PF01966">
    <property type="entry name" value="HD"/>
    <property type="match status" value="1"/>
</dbReference>
<evidence type="ECO:0000259" key="1">
    <source>
        <dbReference type="Pfam" id="PF01966"/>
    </source>
</evidence>